<protein>
    <submittedName>
        <fullName evidence="6">Uncharacterized protein LOC111088808</fullName>
    </submittedName>
</protein>
<dbReference type="SMART" id="SM00409">
    <property type="entry name" value="IG"/>
    <property type="match status" value="1"/>
</dbReference>
<keyword evidence="2" id="KW-0472">Membrane</keyword>
<keyword evidence="2" id="KW-0812">Transmembrane</keyword>
<feature type="chain" id="PRO_5046096564" evidence="3">
    <location>
        <begin position="22"/>
        <end position="281"/>
    </location>
</feature>
<dbReference type="Gene3D" id="2.60.40.10">
    <property type="entry name" value="Immunoglobulins"/>
    <property type="match status" value="1"/>
</dbReference>
<keyword evidence="5" id="KW-1185">Reference proteome</keyword>
<dbReference type="SMART" id="SM00408">
    <property type="entry name" value="IGc2"/>
    <property type="match status" value="1"/>
</dbReference>
<gene>
    <name evidence="6" type="primary">LOC111088808</name>
</gene>
<feature type="transmembrane region" description="Helical" evidence="2">
    <location>
        <begin position="136"/>
        <end position="154"/>
    </location>
</feature>
<evidence type="ECO:0000259" key="4">
    <source>
        <dbReference type="PROSITE" id="PS50835"/>
    </source>
</evidence>
<name>A0ABM1TI50_LIMPO</name>
<feature type="domain" description="Ig-like" evidence="4">
    <location>
        <begin position="23"/>
        <end position="110"/>
    </location>
</feature>
<feature type="signal peptide" evidence="3">
    <location>
        <begin position="1"/>
        <end position="21"/>
    </location>
</feature>
<dbReference type="RefSeq" id="XP_022255556.1">
    <property type="nucleotide sequence ID" value="XM_022399848.1"/>
</dbReference>
<proteinExistence type="predicted"/>
<accession>A0ABM1TI50</accession>
<organism evidence="5 6">
    <name type="scientific">Limulus polyphemus</name>
    <name type="common">Atlantic horseshoe crab</name>
    <dbReference type="NCBI Taxonomy" id="6850"/>
    <lineage>
        <taxon>Eukaryota</taxon>
        <taxon>Metazoa</taxon>
        <taxon>Ecdysozoa</taxon>
        <taxon>Arthropoda</taxon>
        <taxon>Chelicerata</taxon>
        <taxon>Merostomata</taxon>
        <taxon>Xiphosura</taxon>
        <taxon>Limulidae</taxon>
        <taxon>Limulus</taxon>
    </lineage>
</organism>
<evidence type="ECO:0000256" key="1">
    <source>
        <dbReference type="SAM" id="MobiDB-lite"/>
    </source>
</evidence>
<evidence type="ECO:0000256" key="3">
    <source>
        <dbReference type="SAM" id="SignalP"/>
    </source>
</evidence>
<dbReference type="InterPro" id="IPR007110">
    <property type="entry name" value="Ig-like_dom"/>
</dbReference>
<keyword evidence="3" id="KW-0732">Signal</keyword>
<reference evidence="6" key="1">
    <citation type="submission" date="2025-08" db="UniProtKB">
        <authorList>
            <consortium name="RefSeq"/>
        </authorList>
    </citation>
    <scope>IDENTIFICATION</scope>
    <source>
        <tissue evidence="6">Muscle</tissue>
    </source>
</reference>
<dbReference type="PROSITE" id="PS50835">
    <property type="entry name" value="IG_LIKE"/>
    <property type="match status" value="1"/>
</dbReference>
<dbReference type="InterPro" id="IPR003599">
    <property type="entry name" value="Ig_sub"/>
</dbReference>
<keyword evidence="2" id="KW-1133">Transmembrane helix</keyword>
<evidence type="ECO:0000313" key="6">
    <source>
        <dbReference type="RefSeq" id="XP_022255556.1"/>
    </source>
</evidence>
<sequence length="281" mass="30825">MDYSFFTFSIASFLLFCGTHCVPFLANSKVKEIKLVVNETAELPCLAFEEPKEDFHWVFPDGNVVDKTAKDKSFHIIHENASLIFSPVDITDGGLYICIAGNQKTFNKASFVHMEVKPIPVVLSTWEKYKSNAETGLIAAACAAAIIIIPCLLYKFQWKPREKKSTQKEVEPSNQDSPEPTVVSSNQTPDPGSSLSTENIKPVAEEEATKPESVSQNNAVAAAPDENIKQIVEETATSSSASKNDDLTYPLVIESDSAENETVAQESDSSAYENKGSEIFE</sequence>
<dbReference type="GeneID" id="111088808"/>
<dbReference type="Pfam" id="PF13927">
    <property type="entry name" value="Ig_3"/>
    <property type="match status" value="1"/>
</dbReference>
<evidence type="ECO:0000313" key="5">
    <source>
        <dbReference type="Proteomes" id="UP000694941"/>
    </source>
</evidence>
<feature type="region of interest" description="Disordered" evidence="1">
    <location>
        <begin position="165"/>
        <end position="281"/>
    </location>
</feature>
<evidence type="ECO:0000256" key="2">
    <source>
        <dbReference type="SAM" id="Phobius"/>
    </source>
</evidence>
<feature type="compositionally biased region" description="Polar residues" evidence="1">
    <location>
        <begin position="260"/>
        <end position="272"/>
    </location>
</feature>
<dbReference type="InterPro" id="IPR036179">
    <property type="entry name" value="Ig-like_dom_sf"/>
</dbReference>
<dbReference type="Proteomes" id="UP000694941">
    <property type="component" value="Unplaced"/>
</dbReference>
<dbReference type="SUPFAM" id="SSF48726">
    <property type="entry name" value="Immunoglobulin"/>
    <property type="match status" value="1"/>
</dbReference>
<dbReference type="InterPro" id="IPR003598">
    <property type="entry name" value="Ig_sub2"/>
</dbReference>
<dbReference type="InterPro" id="IPR013783">
    <property type="entry name" value="Ig-like_fold"/>
</dbReference>
<feature type="compositionally biased region" description="Polar residues" evidence="1">
    <location>
        <begin position="172"/>
        <end position="199"/>
    </location>
</feature>